<dbReference type="RefSeq" id="WP_071874932.1">
    <property type="nucleotide sequence ID" value="NZ_JBHSHF010000017.1"/>
</dbReference>
<feature type="transmembrane region" description="Helical" evidence="9">
    <location>
        <begin position="121"/>
        <end position="140"/>
    </location>
</feature>
<keyword evidence="5 9" id="KW-0812">Transmembrane</keyword>
<comment type="caution">
    <text evidence="10">The sequence shown here is derived from an EMBL/GenBank/DDBJ whole genome shotgun (WGS) entry which is preliminary data.</text>
</comment>
<dbReference type="GO" id="GO:0015188">
    <property type="term" value="F:L-isoleucine transmembrane transporter activity"/>
    <property type="evidence" value="ECO:0007669"/>
    <property type="project" value="TreeGrafter"/>
</dbReference>
<dbReference type="OrthoDB" id="9783920at2"/>
<feature type="transmembrane region" description="Helical" evidence="9">
    <location>
        <begin position="191"/>
        <end position="215"/>
    </location>
</feature>
<keyword evidence="3 9" id="KW-0813">Transport</keyword>
<keyword evidence="7 9" id="KW-1133">Transmembrane helix</keyword>
<feature type="transmembrane region" description="Helical" evidence="9">
    <location>
        <begin position="236"/>
        <end position="256"/>
    </location>
</feature>
<evidence type="ECO:0000256" key="1">
    <source>
        <dbReference type="ARBA" id="ARBA00004651"/>
    </source>
</evidence>
<feature type="transmembrane region" description="Helical" evidence="9">
    <location>
        <begin position="276"/>
        <end position="300"/>
    </location>
</feature>
<evidence type="ECO:0000256" key="4">
    <source>
        <dbReference type="ARBA" id="ARBA00022475"/>
    </source>
</evidence>
<evidence type="ECO:0000313" key="10">
    <source>
        <dbReference type="EMBL" id="OJG10457.1"/>
    </source>
</evidence>
<feature type="transmembrane region" description="Helical" evidence="9">
    <location>
        <begin position="82"/>
        <end position="101"/>
    </location>
</feature>
<feature type="transmembrane region" description="Helical" evidence="9">
    <location>
        <begin position="420"/>
        <end position="442"/>
    </location>
</feature>
<dbReference type="GO" id="GO:0005304">
    <property type="term" value="F:L-valine transmembrane transporter activity"/>
    <property type="evidence" value="ECO:0007669"/>
    <property type="project" value="TreeGrafter"/>
</dbReference>
<evidence type="ECO:0000256" key="2">
    <source>
        <dbReference type="ARBA" id="ARBA00008540"/>
    </source>
</evidence>
<protein>
    <recommendedName>
        <fullName evidence="9">Branched-chain amino acid transport system carrier protein</fullName>
    </recommendedName>
</protein>
<dbReference type="Pfam" id="PF05525">
    <property type="entry name" value="Branch_AA_trans"/>
    <property type="match status" value="1"/>
</dbReference>
<evidence type="ECO:0000313" key="11">
    <source>
        <dbReference type="Proteomes" id="UP000182149"/>
    </source>
</evidence>
<comment type="similarity">
    <text evidence="2 9">Belongs to the branched chain amino acid transporter family.</text>
</comment>
<feature type="transmembrane region" description="Helical" evidence="9">
    <location>
        <begin position="41"/>
        <end position="61"/>
    </location>
</feature>
<dbReference type="PANTHER" id="PTHR30588">
    <property type="entry name" value="BRANCHED-CHAIN AMINO ACID TRANSPORT SYSTEM 2 CARRIER PROTEIN"/>
    <property type="match status" value="1"/>
</dbReference>
<keyword evidence="4" id="KW-1003">Cell membrane</keyword>
<proteinExistence type="inferred from homology"/>
<dbReference type="EMBL" id="JXKD01000008">
    <property type="protein sequence ID" value="OJG10457.1"/>
    <property type="molecule type" value="Genomic_DNA"/>
</dbReference>
<keyword evidence="11" id="KW-1185">Reference proteome</keyword>
<dbReference type="Proteomes" id="UP000182149">
    <property type="component" value="Unassembled WGS sequence"/>
</dbReference>
<dbReference type="NCBIfam" id="TIGR00796">
    <property type="entry name" value="livcs"/>
    <property type="match status" value="1"/>
</dbReference>
<dbReference type="GO" id="GO:0015190">
    <property type="term" value="F:L-leucine transmembrane transporter activity"/>
    <property type="evidence" value="ECO:0007669"/>
    <property type="project" value="TreeGrafter"/>
</dbReference>
<dbReference type="AlphaFoldDB" id="A0A1L8QSJ7"/>
<dbReference type="STRING" id="328396.RU93_GL002236"/>
<evidence type="ECO:0000256" key="3">
    <source>
        <dbReference type="ARBA" id="ARBA00022448"/>
    </source>
</evidence>
<feature type="transmembrane region" description="Helical" evidence="9">
    <location>
        <begin position="320"/>
        <end position="339"/>
    </location>
</feature>
<gene>
    <name evidence="10" type="ORF">RU93_GL002236</name>
</gene>
<accession>A0A1L8QSJ7</accession>
<sequence length="448" mass="48820">MEKKLTFTDYLTIGSMLFGLFFGAGNLIFPVHMGQMAGENVFWANLGFLITGIGLPFLGVIAIGSSQSQGLFDLASRVNRQYAFIFTILLYLVIGPFFALPRLATTSFEIAFAPYLPKEQQTLGLALFSALFFFTAWFLAKKPSKLFDYIGRYLNPFFLCLLSILMALAFIRPMGQISAAPVQYAYQDFPFFTGFTEGYNTLDALASLAFGIIIVKTIQTRGVTKPATIAMDTIKSGAISIVLMGIIYTLLAYMGSMSLGTLELSENGGIALAQMAQYYLGSYGSIVLALVVISACLKTAIGLTSAFSETFTELFPSRSYLFFASAVSMMAGVFANVGLTKIIEFSIPVLMFLYPLAMTLIILAIIGPIFKHDPKVYQMTTLFTLIASVIDGLNASPAFIRQTAFAQFFIGLGEATLPLFGIGMGWVLPALIGFAGGIIWRFSTQKSY</sequence>
<dbReference type="GO" id="GO:0005886">
    <property type="term" value="C:plasma membrane"/>
    <property type="evidence" value="ECO:0007669"/>
    <property type="project" value="UniProtKB-SubCell"/>
</dbReference>
<feature type="transmembrane region" description="Helical" evidence="9">
    <location>
        <begin position="382"/>
        <end position="400"/>
    </location>
</feature>
<evidence type="ECO:0000256" key="6">
    <source>
        <dbReference type="ARBA" id="ARBA00022970"/>
    </source>
</evidence>
<feature type="transmembrane region" description="Helical" evidence="9">
    <location>
        <begin position="345"/>
        <end position="370"/>
    </location>
</feature>
<dbReference type="PANTHER" id="PTHR30588:SF0">
    <property type="entry name" value="BRANCHED-CHAIN AMINO ACID PERMEASE BRNQ"/>
    <property type="match status" value="1"/>
</dbReference>
<evidence type="ECO:0000256" key="8">
    <source>
        <dbReference type="ARBA" id="ARBA00023136"/>
    </source>
</evidence>
<keyword evidence="6 9" id="KW-0029">Amino-acid transport</keyword>
<evidence type="ECO:0000256" key="7">
    <source>
        <dbReference type="ARBA" id="ARBA00022989"/>
    </source>
</evidence>
<evidence type="ECO:0000256" key="9">
    <source>
        <dbReference type="RuleBase" id="RU362122"/>
    </source>
</evidence>
<evidence type="ECO:0000256" key="5">
    <source>
        <dbReference type="ARBA" id="ARBA00022692"/>
    </source>
</evidence>
<name>A0A1L8QSJ7_9ENTE</name>
<dbReference type="InterPro" id="IPR004685">
    <property type="entry name" value="Brnchd-chn_aa_trnsp_Livcs"/>
</dbReference>
<feature type="transmembrane region" description="Helical" evidence="9">
    <location>
        <begin position="152"/>
        <end position="171"/>
    </location>
</feature>
<dbReference type="GO" id="GO:0015818">
    <property type="term" value="P:isoleucine transport"/>
    <property type="evidence" value="ECO:0007669"/>
    <property type="project" value="TreeGrafter"/>
</dbReference>
<reference evidence="10 11" key="1">
    <citation type="submission" date="2014-12" db="EMBL/GenBank/DDBJ databases">
        <title>Draft genome sequences of 29 type strains of Enterococci.</title>
        <authorList>
            <person name="Zhong Z."/>
            <person name="Sun Z."/>
            <person name="Liu W."/>
            <person name="Zhang W."/>
            <person name="Zhang H."/>
        </authorList>
    </citation>
    <scope>NUCLEOTIDE SEQUENCE [LARGE SCALE GENOMIC DNA]</scope>
    <source>
        <strain evidence="10 11">DSM 17690</strain>
    </source>
</reference>
<comment type="function">
    <text evidence="9">Component of the transport system for branched-chain amino acids.</text>
</comment>
<dbReference type="GO" id="GO:0015820">
    <property type="term" value="P:L-leucine transport"/>
    <property type="evidence" value="ECO:0007669"/>
    <property type="project" value="TreeGrafter"/>
</dbReference>
<organism evidence="10 11">
    <name type="scientific">Enterococcus aquimarinus</name>
    <dbReference type="NCBI Taxonomy" id="328396"/>
    <lineage>
        <taxon>Bacteria</taxon>
        <taxon>Bacillati</taxon>
        <taxon>Bacillota</taxon>
        <taxon>Bacilli</taxon>
        <taxon>Lactobacillales</taxon>
        <taxon>Enterococcaceae</taxon>
        <taxon>Enterococcus</taxon>
    </lineage>
</organism>
<comment type="subcellular location">
    <subcellularLocation>
        <location evidence="1 9">Cell membrane</location>
        <topology evidence="1 9">Multi-pass membrane protein</topology>
    </subcellularLocation>
</comment>
<keyword evidence="8 9" id="KW-0472">Membrane</keyword>
<feature type="transmembrane region" description="Helical" evidence="9">
    <location>
        <begin position="7"/>
        <end position="29"/>
    </location>
</feature>